<dbReference type="InterPro" id="IPR036812">
    <property type="entry name" value="NAD(P)_OxRdtase_dom_sf"/>
</dbReference>
<evidence type="ECO:0000313" key="5">
    <source>
        <dbReference type="Proteomes" id="UP001372834"/>
    </source>
</evidence>
<dbReference type="SUPFAM" id="SSF51430">
    <property type="entry name" value="NAD(P)-linked oxidoreductase"/>
    <property type="match status" value="1"/>
</dbReference>
<evidence type="ECO:0000259" key="3">
    <source>
        <dbReference type="Pfam" id="PF00248"/>
    </source>
</evidence>
<proteinExistence type="predicted"/>
<dbReference type="InterPro" id="IPR023210">
    <property type="entry name" value="NADP_OxRdtase_dom"/>
</dbReference>
<dbReference type="AlphaFoldDB" id="A0AAN8PN53"/>
<dbReference type="EMBL" id="JAWJWE010000003">
    <property type="protein sequence ID" value="KAK6639417.1"/>
    <property type="molecule type" value="Genomic_DNA"/>
</dbReference>
<protein>
    <recommendedName>
        <fullName evidence="3">NADP-dependent oxidoreductase domain-containing protein</fullName>
    </recommendedName>
</protein>
<dbReference type="PROSITE" id="PS00798">
    <property type="entry name" value="ALDOKETO_REDUCTASE_1"/>
    <property type="match status" value="1"/>
</dbReference>
<dbReference type="GO" id="GO:0016491">
    <property type="term" value="F:oxidoreductase activity"/>
    <property type="evidence" value="ECO:0007669"/>
    <property type="project" value="InterPro"/>
</dbReference>
<dbReference type="PRINTS" id="PR00069">
    <property type="entry name" value="ALDKETRDTASE"/>
</dbReference>
<dbReference type="PROSITE" id="PS00063">
    <property type="entry name" value="ALDOKETO_REDUCTASE_3"/>
    <property type="match status" value="1"/>
</dbReference>
<comment type="caution">
    <text evidence="4">The sequence shown here is derived from an EMBL/GenBank/DDBJ whole genome shotgun (WGS) entry which is preliminary data.</text>
</comment>
<dbReference type="PANTHER" id="PTHR11732">
    <property type="entry name" value="ALDO/KETO REDUCTASE"/>
    <property type="match status" value="1"/>
</dbReference>
<dbReference type="PIRSF" id="PIRSF000097">
    <property type="entry name" value="AKR"/>
    <property type="match status" value="1"/>
</dbReference>
<feature type="domain" description="NADP-dependent oxidoreductase" evidence="3">
    <location>
        <begin position="97"/>
        <end position="252"/>
    </location>
</feature>
<accession>A0AAN8PN53</accession>
<dbReference type="Pfam" id="PF00248">
    <property type="entry name" value="Aldo_ket_red"/>
    <property type="match status" value="2"/>
</dbReference>
<organism evidence="4 5">
    <name type="scientific">Polyplax serrata</name>
    <name type="common">Common mouse louse</name>
    <dbReference type="NCBI Taxonomy" id="468196"/>
    <lineage>
        <taxon>Eukaryota</taxon>
        <taxon>Metazoa</taxon>
        <taxon>Ecdysozoa</taxon>
        <taxon>Arthropoda</taxon>
        <taxon>Hexapoda</taxon>
        <taxon>Insecta</taxon>
        <taxon>Pterygota</taxon>
        <taxon>Neoptera</taxon>
        <taxon>Paraneoptera</taxon>
        <taxon>Psocodea</taxon>
        <taxon>Troctomorpha</taxon>
        <taxon>Phthiraptera</taxon>
        <taxon>Anoplura</taxon>
        <taxon>Polyplacidae</taxon>
        <taxon>Polyplax</taxon>
    </lineage>
</organism>
<feature type="site" description="Lowers pKa of active site Tyr" evidence="2">
    <location>
        <position position="79"/>
    </location>
</feature>
<sequence length="308" mass="34562">MAVPVIKLNNGYSMPAFGLGTWQAVPGDVEKAVKTAIDLGYRHFDCALVYRNEAEVGSAIRQKIKEGAVKREDLFVVSKEHEEFFPKDENGKALLADYDYVDTWKEMEKCVELGLTKSIGLSNFNSQQIDRVLNAATIKPTVNQVECHAYLNQKKLIEFCKSRDIIVTGYSPLGSATRPWAAANDPVLLDDPKLKEIATRLGKTVAQIALRYLVQSGVAPIPKSANPVRLMENINIFDFQLSDEDMKAIDGLHLRKDTNITLLKLSFNFGKDEELKVASYGEYLEVSQLWFELCELSVQMCDKCDNDL</sequence>
<name>A0AAN8PN53_POLSC</name>
<dbReference type="Gene3D" id="3.20.20.100">
    <property type="entry name" value="NADP-dependent oxidoreductase domain"/>
    <property type="match status" value="2"/>
</dbReference>
<evidence type="ECO:0000313" key="4">
    <source>
        <dbReference type="EMBL" id="KAK6639417.1"/>
    </source>
</evidence>
<dbReference type="PROSITE" id="PS00062">
    <property type="entry name" value="ALDOKETO_REDUCTASE_2"/>
    <property type="match status" value="1"/>
</dbReference>
<gene>
    <name evidence="4" type="ORF">RUM43_007690</name>
</gene>
<dbReference type="InterPro" id="IPR018170">
    <property type="entry name" value="Aldo/ket_reductase_CS"/>
</dbReference>
<dbReference type="InterPro" id="IPR020471">
    <property type="entry name" value="AKR"/>
</dbReference>
<feature type="active site" description="Proton donor" evidence="1">
    <location>
        <position position="50"/>
    </location>
</feature>
<dbReference type="Proteomes" id="UP001372834">
    <property type="component" value="Unassembled WGS sequence"/>
</dbReference>
<evidence type="ECO:0000256" key="2">
    <source>
        <dbReference type="PIRSR" id="PIRSR000097-3"/>
    </source>
</evidence>
<evidence type="ECO:0000256" key="1">
    <source>
        <dbReference type="PIRSR" id="PIRSR000097-1"/>
    </source>
</evidence>
<reference evidence="4 5" key="1">
    <citation type="submission" date="2023-10" db="EMBL/GenBank/DDBJ databases">
        <title>Genomes of two closely related lineages of the louse Polyplax serrata with different host specificities.</title>
        <authorList>
            <person name="Martinu J."/>
            <person name="Tarabai H."/>
            <person name="Stefka J."/>
            <person name="Hypsa V."/>
        </authorList>
    </citation>
    <scope>NUCLEOTIDE SEQUENCE [LARGE SCALE GENOMIC DNA]</scope>
    <source>
        <strain evidence="4">HR10_N</strain>
    </source>
</reference>
<feature type="domain" description="NADP-dependent oxidoreductase" evidence="3">
    <location>
        <begin position="18"/>
        <end position="80"/>
    </location>
</feature>